<organism evidence="1 2">
    <name type="scientific">Aspergillus kawachii</name>
    <name type="common">White koji mold</name>
    <name type="synonym">Aspergillus awamori var. kawachi</name>
    <dbReference type="NCBI Taxonomy" id="1069201"/>
    <lineage>
        <taxon>Eukaryota</taxon>
        <taxon>Fungi</taxon>
        <taxon>Dikarya</taxon>
        <taxon>Ascomycota</taxon>
        <taxon>Pezizomycotina</taxon>
        <taxon>Eurotiomycetes</taxon>
        <taxon>Eurotiomycetidae</taxon>
        <taxon>Eurotiales</taxon>
        <taxon>Aspergillaceae</taxon>
        <taxon>Aspergillus</taxon>
        <taxon>Aspergillus subgen. Circumdati</taxon>
    </lineage>
</organism>
<reference evidence="2" key="2">
    <citation type="submission" date="2016-02" db="EMBL/GenBank/DDBJ databases">
        <title>Genome sequencing of Aspergillus luchuensis NBRC 4314.</title>
        <authorList>
            <person name="Yamada O."/>
        </authorList>
    </citation>
    <scope>NUCLEOTIDE SEQUENCE [LARGE SCALE GENOMIC DNA]</scope>
    <source>
        <strain evidence="2">RIB 2604</strain>
    </source>
</reference>
<sequence>MPSDNGPILHRDDDEMKMLNRLSFIVRNGHGEIHEIRSQIQTHFAETTKGI</sequence>
<protein>
    <submittedName>
        <fullName evidence="1">ABC multidrug transporter</fullName>
    </submittedName>
</protein>
<reference evidence="1 2" key="1">
    <citation type="journal article" date="2016" name="DNA Res.">
        <title>Genome sequence of Aspergillus luchuensis NBRC 4314.</title>
        <authorList>
            <person name="Yamada O."/>
            <person name="Machida M."/>
            <person name="Hosoyama A."/>
            <person name="Goto M."/>
            <person name="Takahashi T."/>
            <person name="Futagami T."/>
            <person name="Yamagata Y."/>
            <person name="Takeuchi M."/>
            <person name="Kobayashi T."/>
            <person name="Koike H."/>
            <person name="Abe K."/>
            <person name="Asai K."/>
            <person name="Arita M."/>
            <person name="Fujita N."/>
            <person name="Fukuda K."/>
            <person name="Higa K."/>
            <person name="Horikawa H."/>
            <person name="Ishikawa T."/>
            <person name="Jinno K."/>
            <person name="Kato Y."/>
            <person name="Kirimura K."/>
            <person name="Mizutani O."/>
            <person name="Nakasone K."/>
            <person name="Sano M."/>
            <person name="Shiraishi Y."/>
            <person name="Tsukahara M."/>
            <person name="Gomi K."/>
        </authorList>
    </citation>
    <scope>NUCLEOTIDE SEQUENCE [LARGE SCALE GENOMIC DNA]</scope>
    <source>
        <strain evidence="1 2">RIB 2604</strain>
    </source>
</reference>
<comment type="caution">
    <text evidence="1">The sequence shown here is derived from an EMBL/GenBank/DDBJ whole genome shotgun (WGS) entry which is preliminary data.</text>
</comment>
<dbReference type="Proteomes" id="UP000075230">
    <property type="component" value="Unassembled WGS sequence"/>
</dbReference>
<evidence type="ECO:0000313" key="1">
    <source>
        <dbReference type="EMBL" id="GAT28007.1"/>
    </source>
</evidence>
<dbReference type="AlphaFoldDB" id="A0A146FR84"/>
<gene>
    <name evidence="1" type="ORF">RIB2604_02500820</name>
</gene>
<accession>A0A146FR84</accession>
<dbReference type="EMBL" id="BCWF01000024">
    <property type="protein sequence ID" value="GAT28007.1"/>
    <property type="molecule type" value="Genomic_DNA"/>
</dbReference>
<name>A0A146FR84_ASPKA</name>
<evidence type="ECO:0000313" key="2">
    <source>
        <dbReference type="Proteomes" id="UP000075230"/>
    </source>
</evidence>
<proteinExistence type="predicted"/>